<dbReference type="STRING" id="1120964.GCA_001313265_04563"/>
<keyword evidence="1" id="KW-1133">Transmembrane helix</keyword>
<keyword evidence="1" id="KW-0812">Transmembrane</keyword>
<keyword evidence="1" id="KW-0472">Membrane</keyword>
<accession>A0A1H5TMS2</accession>
<dbReference type="AlphaFoldDB" id="A0A1H5TMS2"/>
<protein>
    <submittedName>
        <fullName evidence="2">Uncharacterized protein</fullName>
    </submittedName>
</protein>
<evidence type="ECO:0000313" key="2">
    <source>
        <dbReference type="EMBL" id="SEF63391.1"/>
    </source>
</evidence>
<proteinExistence type="predicted"/>
<reference evidence="3" key="1">
    <citation type="submission" date="2016-10" db="EMBL/GenBank/DDBJ databases">
        <authorList>
            <person name="Varghese N."/>
            <person name="Submissions S."/>
        </authorList>
    </citation>
    <scope>NUCLEOTIDE SEQUENCE [LARGE SCALE GENOMIC DNA]</scope>
    <source>
        <strain evidence="3">DSM 17298</strain>
    </source>
</reference>
<organism evidence="2 3">
    <name type="scientific">Algoriphagus boritolerans DSM 17298 = JCM 18970</name>
    <dbReference type="NCBI Taxonomy" id="1120964"/>
    <lineage>
        <taxon>Bacteria</taxon>
        <taxon>Pseudomonadati</taxon>
        <taxon>Bacteroidota</taxon>
        <taxon>Cytophagia</taxon>
        <taxon>Cytophagales</taxon>
        <taxon>Cyclobacteriaceae</taxon>
        <taxon>Algoriphagus</taxon>
    </lineage>
</organism>
<dbReference type="EMBL" id="FNVR01000003">
    <property type="protein sequence ID" value="SEF63391.1"/>
    <property type="molecule type" value="Genomic_DNA"/>
</dbReference>
<feature type="transmembrane region" description="Helical" evidence="1">
    <location>
        <begin position="6"/>
        <end position="28"/>
    </location>
</feature>
<keyword evidence="3" id="KW-1185">Reference proteome</keyword>
<evidence type="ECO:0000256" key="1">
    <source>
        <dbReference type="SAM" id="Phobius"/>
    </source>
</evidence>
<dbReference type="RefSeq" id="WP_103923526.1">
    <property type="nucleotide sequence ID" value="NZ_FNVR01000003.1"/>
</dbReference>
<name>A0A1H5TMS2_9BACT</name>
<dbReference type="Proteomes" id="UP000236736">
    <property type="component" value="Unassembled WGS sequence"/>
</dbReference>
<dbReference type="OrthoDB" id="840309at2"/>
<sequence length="164" mass="18579">MFDIDIPTLVVASVFMAAVSAIFFYYSLKNKKSRKEFLDKFNGFISELKLNPNIREDWRNRYILGMDEQSKTLVYCNFGEKGSKIAVSLPEVKKAAVTEDFQENGNIAGTKKILENLALRIEFKSPAKPAIQLPIYSAEDYSDLLGETVIASKWAQLINQQLTN</sequence>
<gene>
    <name evidence="2" type="ORF">SAMN03080598_00814</name>
</gene>
<evidence type="ECO:0000313" key="3">
    <source>
        <dbReference type="Proteomes" id="UP000236736"/>
    </source>
</evidence>